<sequence length="178" mass="20694">MAWKTLETEYLIREPWLTARRDKVELPTGVVLNDYYVLEYPDWVNTIAITREGDFVLVRQYRHALGVTSMELCAGVIEKDETPLEAAQRELLEETGYGKGTWQTWMTLSANPGTMTNLCHCFLATDVEKVDEQHLDLTEDLEVHLLSRQQVYELLLDNKLYQALMYAPLWKYFALEGK</sequence>
<dbReference type="Proteomes" id="UP000010433">
    <property type="component" value="Unassembled WGS sequence"/>
</dbReference>
<dbReference type="InterPro" id="IPR015797">
    <property type="entry name" value="NUDIX_hydrolase-like_dom_sf"/>
</dbReference>
<proteinExistence type="predicted"/>
<dbReference type="InterPro" id="IPR000086">
    <property type="entry name" value="NUDIX_hydrolase_dom"/>
</dbReference>
<feature type="domain" description="Nudix hydrolase" evidence="2">
    <location>
        <begin position="39"/>
        <end position="169"/>
    </location>
</feature>
<dbReference type="OrthoDB" id="9806150at2"/>
<dbReference type="PANTHER" id="PTHR11839:SF1">
    <property type="entry name" value="ADP-SUGAR PYROPHOSPHATASE"/>
    <property type="match status" value="1"/>
</dbReference>
<keyword evidence="1 3" id="KW-0378">Hydrolase</keyword>
<gene>
    <name evidence="3" type="ORF">HMPREF9151_00896</name>
</gene>
<dbReference type="Gene3D" id="3.90.79.10">
    <property type="entry name" value="Nucleoside Triphosphate Pyrophosphohydrolase"/>
    <property type="match status" value="1"/>
</dbReference>
<reference evidence="3 4" key="1">
    <citation type="submission" date="2012-05" db="EMBL/GenBank/DDBJ databases">
        <authorList>
            <person name="Weinstock G."/>
            <person name="Sodergren E."/>
            <person name="Lobos E.A."/>
            <person name="Fulton L."/>
            <person name="Fulton R."/>
            <person name="Courtney L."/>
            <person name="Fronick C."/>
            <person name="O'Laughlin M."/>
            <person name="Godfrey J."/>
            <person name="Wilson R.M."/>
            <person name="Miner T."/>
            <person name="Farmer C."/>
            <person name="Delehaunty K."/>
            <person name="Cordes M."/>
            <person name="Minx P."/>
            <person name="Tomlinson C."/>
            <person name="Chen J."/>
            <person name="Wollam A."/>
            <person name="Pepin K.H."/>
            <person name="Bhonagiri V."/>
            <person name="Zhang X."/>
            <person name="Suruliraj S."/>
            <person name="Warren W."/>
            <person name="Mitreva M."/>
            <person name="Mardis E.R."/>
            <person name="Wilson R.K."/>
        </authorList>
    </citation>
    <scope>NUCLEOTIDE SEQUENCE [LARGE SCALE GENOMIC DNA]</scope>
    <source>
        <strain evidence="3 4">F0055</strain>
    </source>
</reference>
<name>L1NFE8_9BACT</name>
<dbReference type="InterPro" id="IPR020084">
    <property type="entry name" value="NUDIX_hydrolase_CS"/>
</dbReference>
<protein>
    <submittedName>
        <fullName evidence="3">Hydrolase, NUDIX family</fullName>
    </submittedName>
</protein>
<dbReference type="PROSITE" id="PS51462">
    <property type="entry name" value="NUDIX"/>
    <property type="match status" value="1"/>
</dbReference>
<dbReference type="RefSeq" id="WP_009162113.1">
    <property type="nucleotide sequence ID" value="NZ_KB290984.1"/>
</dbReference>
<dbReference type="AlphaFoldDB" id="L1NFE8"/>
<dbReference type="GO" id="GO:0016787">
    <property type="term" value="F:hydrolase activity"/>
    <property type="evidence" value="ECO:0007669"/>
    <property type="project" value="UniProtKB-KW"/>
</dbReference>
<evidence type="ECO:0000313" key="3">
    <source>
        <dbReference type="EMBL" id="EKY02005.1"/>
    </source>
</evidence>
<organism evidence="3 4">
    <name type="scientific">Hoylesella saccharolytica F0055</name>
    <dbReference type="NCBI Taxonomy" id="1127699"/>
    <lineage>
        <taxon>Bacteria</taxon>
        <taxon>Pseudomonadati</taxon>
        <taxon>Bacteroidota</taxon>
        <taxon>Bacteroidia</taxon>
        <taxon>Bacteroidales</taxon>
        <taxon>Prevotellaceae</taxon>
        <taxon>Hoylesella</taxon>
    </lineage>
</organism>
<accession>L1NFE8</accession>
<comment type="caution">
    <text evidence="3">The sequence shown here is derived from an EMBL/GenBank/DDBJ whole genome shotgun (WGS) entry which is preliminary data.</text>
</comment>
<evidence type="ECO:0000256" key="1">
    <source>
        <dbReference type="ARBA" id="ARBA00022801"/>
    </source>
</evidence>
<dbReference type="GO" id="GO:0006753">
    <property type="term" value="P:nucleoside phosphate metabolic process"/>
    <property type="evidence" value="ECO:0007669"/>
    <property type="project" value="TreeGrafter"/>
</dbReference>
<dbReference type="CDD" id="cd03424">
    <property type="entry name" value="NUDIX_ADPRase_Nudt5_UGPPase_Nudt14"/>
    <property type="match status" value="1"/>
</dbReference>
<evidence type="ECO:0000259" key="2">
    <source>
        <dbReference type="PROSITE" id="PS51462"/>
    </source>
</evidence>
<dbReference type="HOGENOM" id="CLU_062658_8_0_10"/>
<dbReference type="PATRIC" id="fig|1127699.3.peg.825"/>
<evidence type="ECO:0000313" key="4">
    <source>
        <dbReference type="Proteomes" id="UP000010433"/>
    </source>
</evidence>
<dbReference type="EMBL" id="AMEP01000061">
    <property type="protein sequence ID" value="EKY02005.1"/>
    <property type="molecule type" value="Genomic_DNA"/>
</dbReference>
<dbReference type="PANTHER" id="PTHR11839">
    <property type="entry name" value="UDP/ADP-SUGAR PYROPHOSPHATASE"/>
    <property type="match status" value="1"/>
</dbReference>
<dbReference type="GO" id="GO:0019693">
    <property type="term" value="P:ribose phosphate metabolic process"/>
    <property type="evidence" value="ECO:0007669"/>
    <property type="project" value="TreeGrafter"/>
</dbReference>
<dbReference type="SUPFAM" id="SSF55811">
    <property type="entry name" value="Nudix"/>
    <property type="match status" value="1"/>
</dbReference>
<keyword evidence="4" id="KW-1185">Reference proteome</keyword>
<dbReference type="STRING" id="1127699.HMPREF9151_00896"/>
<dbReference type="Pfam" id="PF00293">
    <property type="entry name" value="NUDIX"/>
    <property type="match status" value="1"/>
</dbReference>
<dbReference type="PROSITE" id="PS00893">
    <property type="entry name" value="NUDIX_BOX"/>
    <property type="match status" value="1"/>
</dbReference>